<comment type="caution">
    <text evidence="2">The sequence shown here is derived from an EMBL/GenBank/DDBJ whole genome shotgun (WGS) entry which is preliminary data.</text>
</comment>
<evidence type="ECO:0000256" key="1">
    <source>
        <dbReference type="SAM" id="MobiDB-lite"/>
    </source>
</evidence>
<keyword evidence="3" id="KW-1185">Reference proteome</keyword>
<sequence length="278" mass="31430">MLNIKRHPSLPTYQTPQASAHAARSKSFQATLKTKTFARPEQFATVMWKRIMDRLRDSRVPVNPALLPVRHRFLHLESASPPQAAVFNKIIESPLETTDEEVRTILPLEEATADSLREDGTHRFYIRSFSLTVTQLKDVNECFYKEADLWARAVEALTDEDFVFIRYVGTYGPSSSALGRFYEDLTQRSTGVFGAFFKTLAMLASEVIDTAKVYEITNATLQPLSVDLEVSQSLVDKRERLLIALLDRRVLLNRQAGGFFATWTAPAVTRLRTSEPAS</sequence>
<name>A0AAN6GJ68_9BASI</name>
<evidence type="ECO:0000313" key="3">
    <source>
        <dbReference type="Proteomes" id="UP001176517"/>
    </source>
</evidence>
<reference evidence="2" key="1">
    <citation type="journal article" date="2023" name="PhytoFront">
        <title>Draft Genome Resources of Seven Strains of Tilletia horrida, Causal Agent of Kernel Smut of Rice.</title>
        <authorList>
            <person name="Khanal S."/>
            <person name="Antony Babu S."/>
            <person name="Zhou X.G."/>
        </authorList>
    </citation>
    <scope>NUCLEOTIDE SEQUENCE</scope>
    <source>
        <strain evidence="2">TX6</strain>
    </source>
</reference>
<dbReference type="AlphaFoldDB" id="A0AAN6GJ68"/>
<proteinExistence type="predicted"/>
<gene>
    <name evidence="2" type="ORF">OC846_006860</name>
</gene>
<organism evidence="2 3">
    <name type="scientific">Tilletia horrida</name>
    <dbReference type="NCBI Taxonomy" id="155126"/>
    <lineage>
        <taxon>Eukaryota</taxon>
        <taxon>Fungi</taxon>
        <taxon>Dikarya</taxon>
        <taxon>Basidiomycota</taxon>
        <taxon>Ustilaginomycotina</taxon>
        <taxon>Exobasidiomycetes</taxon>
        <taxon>Tilletiales</taxon>
        <taxon>Tilletiaceae</taxon>
        <taxon>Tilletia</taxon>
    </lineage>
</organism>
<dbReference type="EMBL" id="JAPDMZ010000640">
    <property type="protein sequence ID" value="KAK0542055.1"/>
    <property type="molecule type" value="Genomic_DNA"/>
</dbReference>
<feature type="region of interest" description="Disordered" evidence="1">
    <location>
        <begin position="1"/>
        <end position="25"/>
    </location>
</feature>
<dbReference type="Proteomes" id="UP001176517">
    <property type="component" value="Unassembled WGS sequence"/>
</dbReference>
<evidence type="ECO:0000313" key="2">
    <source>
        <dbReference type="EMBL" id="KAK0542055.1"/>
    </source>
</evidence>
<accession>A0AAN6GJ68</accession>
<protein>
    <submittedName>
        <fullName evidence="2">Uncharacterized protein</fullName>
    </submittedName>
</protein>